<reference evidence="2" key="1">
    <citation type="journal article" date="2018" name="Nat. Commun.">
        <title>Diversity and evolution of the emerging Pandoraviridae family.</title>
        <authorList>
            <person name="Legendre M."/>
            <person name="Fabre E."/>
            <person name="Poirot O."/>
            <person name="Jeudy S."/>
            <person name="Lartigue A."/>
            <person name="Alempic J.M."/>
            <person name="Beucher L."/>
            <person name="Philippe N."/>
            <person name="Bertaux L."/>
            <person name="Christo-Foroux E."/>
            <person name="Labadie K."/>
            <person name="Coute Y."/>
            <person name="Abergel C."/>
            <person name="Claverie J.M."/>
        </authorList>
    </citation>
    <scope>NUCLEOTIDE SEQUENCE [LARGE SCALE GENOMIC DNA]</scope>
    <source>
        <strain evidence="2">Macleodensis</strain>
    </source>
</reference>
<organism evidence="2">
    <name type="scientific">Pandoravirus macleodensis</name>
    <dbReference type="NCBI Taxonomy" id="2107707"/>
    <lineage>
        <taxon>Viruses</taxon>
        <taxon>Pandoravirus</taxon>
    </lineage>
</organism>
<feature type="compositionally biased region" description="Low complexity" evidence="1">
    <location>
        <begin position="13"/>
        <end position="64"/>
    </location>
</feature>
<dbReference type="EMBL" id="MG011691">
    <property type="protein sequence ID" value="AVK77467.1"/>
    <property type="molecule type" value="Genomic_DNA"/>
</dbReference>
<accession>A0A2U7UG51</accession>
<evidence type="ECO:0000256" key="1">
    <source>
        <dbReference type="SAM" id="MobiDB-lite"/>
    </source>
</evidence>
<feature type="compositionally biased region" description="Basic and acidic residues" evidence="1">
    <location>
        <begin position="91"/>
        <end position="100"/>
    </location>
</feature>
<protein>
    <submittedName>
        <fullName evidence="2">Uncharacterized protein</fullName>
    </submittedName>
</protein>
<dbReference type="KEGG" id="vg:36841922"/>
<sequence length="100" mass="10317">MPVRVTEQRRRSGSLLSPSSPETSSSSPAASPSVSRSSSSSSSSSPTCSLPSLPSSPVWAPSLSRRSSTDLPSTLDVKMEPTKQPDGGLDVPEHHGDAAI</sequence>
<evidence type="ECO:0000313" key="2">
    <source>
        <dbReference type="EMBL" id="AVK77467.1"/>
    </source>
</evidence>
<dbReference type="GeneID" id="36841922"/>
<gene>
    <name evidence="2" type="ORF">pmac_cds_779</name>
</gene>
<name>A0A2U7UG51_9VIRU</name>
<dbReference type="Proteomes" id="UP000249758">
    <property type="component" value="Segment"/>
</dbReference>
<feature type="region of interest" description="Disordered" evidence="1">
    <location>
        <begin position="1"/>
        <end position="100"/>
    </location>
</feature>
<proteinExistence type="predicted"/>
<dbReference type="RefSeq" id="YP_009481463.1">
    <property type="nucleotide sequence ID" value="NC_037665.1"/>
</dbReference>
<feature type="compositionally biased region" description="Basic and acidic residues" evidence="1">
    <location>
        <begin position="1"/>
        <end position="10"/>
    </location>
</feature>